<name>A0ABS3VS62_MICEH</name>
<dbReference type="Proteomes" id="UP000823521">
    <property type="component" value="Unassembled WGS sequence"/>
</dbReference>
<dbReference type="Pfam" id="PF00668">
    <property type="entry name" value="Condensation"/>
    <property type="match status" value="1"/>
</dbReference>
<dbReference type="Gene3D" id="3.30.559.30">
    <property type="entry name" value="Nonribosomal peptide synthetase, condensation domain"/>
    <property type="match status" value="1"/>
</dbReference>
<protein>
    <recommendedName>
        <fullName evidence="1">Condensation domain-containing protein</fullName>
    </recommendedName>
</protein>
<keyword evidence="3" id="KW-1185">Reference proteome</keyword>
<evidence type="ECO:0000313" key="2">
    <source>
        <dbReference type="EMBL" id="MBO4207372.1"/>
    </source>
</evidence>
<dbReference type="SUPFAM" id="SSF52777">
    <property type="entry name" value="CoA-dependent acyltransferases"/>
    <property type="match status" value="2"/>
</dbReference>
<dbReference type="InterPro" id="IPR001242">
    <property type="entry name" value="Condensation_dom"/>
</dbReference>
<evidence type="ECO:0000313" key="3">
    <source>
        <dbReference type="Proteomes" id="UP000823521"/>
    </source>
</evidence>
<dbReference type="EMBL" id="WVUH01000119">
    <property type="protein sequence ID" value="MBO4207372.1"/>
    <property type="molecule type" value="Genomic_DNA"/>
</dbReference>
<organism evidence="2 3">
    <name type="scientific">Micromonospora echinofusca</name>
    <dbReference type="NCBI Taxonomy" id="47858"/>
    <lineage>
        <taxon>Bacteria</taxon>
        <taxon>Bacillati</taxon>
        <taxon>Actinomycetota</taxon>
        <taxon>Actinomycetes</taxon>
        <taxon>Micromonosporales</taxon>
        <taxon>Micromonosporaceae</taxon>
        <taxon>Micromonospora</taxon>
    </lineage>
</organism>
<accession>A0ABS3VS62</accession>
<proteinExistence type="predicted"/>
<sequence length="447" mass="47377">MHHESARFAGTEAWEGPATWGQQGFRDGLRRYAGDGWYGNAVPSWPVPDGTDLADVLAAIGAAVTRHEGLRTVLTDGPDGLLRQRLLAEGEFPVEIVPAGDHPDDDVARVVDRLRATPLSLTGGLPFAAAVVTRDGRPYRVVAAISHLIVDASAVRVLLGAVESGPAPLQPRELAWKEADPVTRRRGERAVAHWRAEAARAALPFAVPRPGTDHGAYQLALTSAPAAVRLENLAQKTELNSSALLLGAVSVALGAAVGERDLFLQLVTSNRHLPRMADYVGVLAQLGPLVTGLDPDQPFTALARRVQEQSLKTYRSAYWSPADLDAGLRADGRDADGVLGATFTFNDARGPWPRVPDVAPDPGRDFAVRPLAGWPYQGGRCAVTAAGQPGESLTLSVRLDTGYVDRALGEPLLLAMETVLRRAHDDGPEVGVGVLTDAAATVLAPTV</sequence>
<gene>
    <name evidence="2" type="ORF">GSF22_15335</name>
</gene>
<evidence type="ECO:0000259" key="1">
    <source>
        <dbReference type="Pfam" id="PF00668"/>
    </source>
</evidence>
<reference evidence="2 3" key="1">
    <citation type="submission" date="2019-12" db="EMBL/GenBank/DDBJ databases">
        <title>Whole genome sequencing of endophytic Actinobacterium Micromonospora sp. MPMI6T.</title>
        <authorList>
            <person name="Evv R."/>
            <person name="Podile A.R."/>
        </authorList>
    </citation>
    <scope>NUCLEOTIDE SEQUENCE [LARGE SCALE GENOMIC DNA]</scope>
    <source>
        <strain evidence="2 3">MPMI6</strain>
    </source>
</reference>
<dbReference type="Gene3D" id="3.30.559.10">
    <property type="entry name" value="Chloramphenicol acetyltransferase-like domain"/>
    <property type="match status" value="1"/>
</dbReference>
<dbReference type="PANTHER" id="PTHR45527:SF1">
    <property type="entry name" value="FATTY ACID SYNTHASE"/>
    <property type="match status" value="1"/>
</dbReference>
<dbReference type="InterPro" id="IPR023213">
    <property type="entry name" value="CAT-like_dom_sf"/>
</dbReference>
<dbReference type="PANTHER" id="PTHR45527">
    <property type="entry name" value="NONRIBOSOMAL PEPTIDE SYNTHETASE"/>
    <property type="match status" value="1"/>
</dbReference>
<feature type="domain" description="Condensation" evidence="1">
    <location>
        <begin position="54"/>
        <end position="346"/>
    </location>
</feature>
<dbReference type="RefSeq" id="WP_208814269.1">
    <property type="nucleotide sequence ID" value="NZ_WVUH01000119.1"/>
</dbReference>
<comment type="caution">
    <text evidence="2">The sequence shown here is derived from an EMBL/GenBank/DDBJ whole genome shotgun (WGS) entry which is preliminary data.</text>
</comment>